<dbReference type="GO" id="GO:0000725">
    <property type="term" value="P:recombinational repair"/>
    <property type="evidence" value="ECO:0007669"/>
    <property type="project" value="TreeGrafter"/>
</dbReference>
<feature type="binding site" evidence="5">
    <location>
        <begin position="232"/>
        <end position="239"/>
    </location>
    <ligand>
        <name>ATP</name>
        <dbReference type="ChEBI" id="CHEBI:30616"/>
    </ligand>
</feature>
<dbReference type="EC" id="3.6.1.-" evidence="7"/>
<dbReference type="GO" id="GO:0043138">
    <property type="term" value="F:3'-5' DNA helicase activity"/>
    <property type="evidence" value="ECO:0007669"/>
    <property type="project" value="TreeGrafter"/>
</dbReference>
<evidence type="ECO:0000256" key="3">
    <source>
        <dbReference type="ARBA" id="ARBA00022806"/>
    </source>
</evidence>
<organism evidence="7 8">
    <name type="scientific">Paenibacillus pasadenensis</name>
    <dbReference type="NCBI Taxonomy" id="217090"/>
    <lineage>
        <taxon>Bacteria</taxon>
        <taxon>Bacillati</taxon>
        <taxon>Bacillota</taxon>
        <taxon>Bacilli</taxon>
        <taxon>Bacillales</taxon>
        <taxon>Paenibacillaceae</taxon>
        <taxon>Paenibacillus</taxon>
    </lineage>
</organism>
<feature type="domain" description="UvrD-like helicase ATP-binding" evidence="6">
    <location>
        <begin position="211"/>
        <end position="612"/>
    </location>
</feature>
<dbReference type="InterPro" id="IPR014016">
    <property type="entry name" value="UvrD-like_ATP-bd"/>
</dbReference>
<dbReference type="InterPro" id="IPR048228">
    <property type="entry name" value="HelD_bacillota"/>
</dbReference>
<keyword evidence="1 5" id="KW-0547">Nucleotide-binding</keyword>
<keyword evidence="8" id="KW-1185">Reference proteome</keyword>
<evidence type="ECO:0000256" key="2">
    <source>
        <dbReference type="ARBA" id="ARBA00022801"/>
    </source>
</evidence>
<dbReference type="InterPro" id="IPR000212">
    <property type="entry name" value="DNA_helicase_UvrD/REP"/>
</dbReference>
<evidence type="ECO:0000256" key="1">
    <source>
        <dbReference type="ARBA" id="ARBA00022741"/>
    </source>
</evidence>
<comment type="caution">
    <text evidence="7">The sequence shown here is derived from an EMBL/GenBank/DDBJ whole genome shotgun (WGS) entry which is preliminary data.</text>
</comment>
<dbReference type="EMBL" id="NFEZ01000004">
    <property type="protein sequence ID" value="PLT46068.1"/>
    <property type="molecule type" value="Genomic_DNA"/>
</dbReference>
<dbReference type="RefSeq" id="WP_101809186.1">
    <property type="nucleotide sequence ID" value="NZ_NFEZ01000004.1"/>
</dbReference>
<evidence type="ECO:0000256" key="4">
    <source>
        <dbReference type="ARBA" id="ARBA00022840"/>
    </source>
</evidence>
<dbReference type="PANTHER" id="PTHR11070:SF17">
    <property type="entry name" value="DNA HELICASE IV"/>
    <property type="match status" value="1"/>
</dbReference>
<protein>
    <submittedName>
        <fullName evidence="7">ATP-dependent DNA helicase rep</fullName>
        <ecNumber evidence="7">3.6.1.-</ecNumber>
    </submittedName>
</protein>
<proteinExistence type="predicted"/>
<dbReference type="GO" id="GO:0005829">
    <property type="term" value="C:cytosol"/>
    <property type="evidence" value="ECO:0007669"/>
    <property type="project" value="TreeGrafter"/>
</dbReference>
<dbReference type="GO" id="GO:0016787">
    <property type="term" value="F:hydrolase activity"/>
    <property type="evidence" value="ECO:0007669"/>
    <property type="project" value="UniProtKB-UniRule"/>
</dbReference>
<evidence type="ECO:0000313" key="7">
    <source>
        <dbReference type="EMBL" id="PLT46068.1"/>
    </source>
</evidence>
<evidence type="ECO:0000259" key="6">
    <source>
        <dbReference type="PROSITE" id="PS51198"/>
    </source>
</evidence>
<keyword evidence="2 5" id="KW-0378">Hydrolase</keyword>
<accession>A0A2N5N6V6</accession>
<reference evidence="7 8" key="1">
    <citation type="submission" date="2017-05" db="EMBL/GenBank/DDBJ databases">
        <title>Functional genome analysis of Paenibacillus pasadenensis strain R16: insights on endophytic life style and antifungal activity.</title>
        <authorList>
            <person name="Passera A."/>
            <person name="Marcolungo L."/>
            <person name="Casati P."/>
            <person name="Brasca M."/>
            <person name="Quaglino F."/>
            <person name="Delledonne M."/>
        </authorList>
    </citation>
    <scope>NUCLEOTIDE SEQUENCE [LARGE SCALE GENOMIC DNA]</scope>
    <source>
        <strain evidence="7 8">R16</strain>
    </source>
</reference>
<dbReference type="Pfam" id="PF13538">
    <property type="entry name" value="UvrD_C_2"/>
    <property type="match status" value="1"/>
</dbReference>
<evidence type="ECO:0000256" key="5">
    <source>
        <dbReference type="PROSITE-ProRule" id="PRU00560"/>
    </source>
</evidence>
<dbReference type="AlphaFoldDB" id="A0A2N5N6V6"/>
<dbReference type="NCBIfam" id="NF041464">
    <property type="entry name" value="HelD_BACSU"/>
    <property type="match status" value="1"/>
</dbReference>
<dbReference type="SUPFAM" id="SSF52540">
    <property type="entry name" value="P-loop containing nucleoside triphosphate hydrolases"/>
    <property type="match status" value="1"/>
</dbReference>
<dbReference type="InterPro" id="IPR027417">
    <property type="entry name" value="P-loop_NTPase"/>
</dbReference>
<dbReference type="Proteomes" id="UP000234789">
    <property type="component" value="Unassembled WGS sequence"/>
</dbReference>
<dbReference type="PANTHER" id="PTHR11070">
    <property type="entry name" value="UVRD / RECB / PCRA DNA HELICASE FAMILY MEMBER"/>
    <property type="match status" value="1"/>
</dbReference>
<name>A0A2N5N6V6_9BACL</name>
<dbReference type="GO" id="GO:0005524">
    <property type="term" value="F:ATP binding"/>
    <property type="evidence" value="ECO:0007669"/>
    <property type="project" value="UniProtKB-UniRule"/>
</dbReference>
<evidence type="ECO:0000313" key="8">
    <source>
        <dbReference type="Proteomes" id="UP000234789"/>
    </source>
</evidence>
<gene>
    <name evidence="7" type="ORF">B8V81_4499</name>
</gene>
<dbReference type="Pfam" id="PF00580">
    <property type="entry name" value="UvrD-helicase"/>
    <property type="match status" value="1"/>
</dbReference>
<keyword evidence="4 5" id="KW-0067">ATP-binding</keyword>
<dbReference type="Gene3D" id="3.40.50.300">
    <property type="entry name" value="P-loop containing nucleotide triphosphate hydrolases"/>
    <property type="match status" value="2"/>
</dbReference>
<keyword evidence="3 5" id="KW-0347">Helicase</keyword>
<dbReference type="GO" id="GO:0003677">
    <property type="term" value="F:DNA binding"/>
    <property type="evidence" value="ECO:0007669"/>
    <property type="project" value="InterPro"/>
</dbReference>
<dbReference type="InterPro" id="IPR027785">
    <property type="entry name" value="UvrD-like_helicase_C"/>
</dbReference>
<dbReference type="PROSITE" id="PS51198">
    <property type="entry name" value="UVRD_HELICASE_ATP_BIND"/>
    <property type="match status" value="1"/>
</dbReference>
<sequence length="782" mass="88881">MDAEQWNKEQARVDDVRSQLKARIARDEPLVSELKSQVVGIRSEFWDDVTVNLAESDDRIETAVSMKQQAEVLSERERSHRALRSGLQKMRRLLPAPYFGRIDLVEDGTDGTPEPVYVGVASFLADDGETFLVYDWRTPIASLYYDYGPGAVRYETPGGEITGEMTLKRQFSIREGRIRSMFDTGMTIGDELLQDVLSRTSSSQMQAIVGTIQQDQNAIIRNDRERLLIVQGAAGSGKTSAALQRVAYLLYKHRSRISAEQMVLFSPNPMFSSYISSVLPELGEENIKQTTFQDYLELRLGKRWRLEDAAEQLEAVLAGPEADEEIRLRAAAIRSKSSVRFLERIEAFASGLLRSGMRFKGFRLRGRVVIARGQLEERFYGMDASIRLPNRIELLKEWLLEELERLETEERDADWVREEIEYLDNEQYRKIHKSLSRQRRAGADEDESVLEERLLRAEVARRTFRPLRRLAESLAWVDAAGLYKDLFRGEHAADAEEERWSEIGSRTLSALEEGRLLHEDAAPLLYLTELVQGFRMNTAIRYVIVDEAQDFSAFQFHFLKRLFPMAKITALGDFNQAIFAHSTELAASAWLQRLYGPEQTKTIVLRRSYRSTRPIVEFTRSLLPDGSGIEPFDRPGELPVLVRAGGPEERDRLLAADLLELEASAATAAVICRTEAESRAAWERLRRMPGLEKLKLVTKDTVKFETGLLVIPAYLAKGVEFDAVLLYDASADAYGEERLRKLFYTACTRAMHVLRMYAPGEPSPFFADAAPGSYREANPARS</sequence>